<dbReference type="EMBL" id="ML977329">
    <property type="protein sequence ID" value="KAF2113008.1"/>
    <property type="molecule type" value="Genomic_DNA"/>
</dbReference>
<feature type="compositionally biased region" description="Polar residues" evidence="1">
    <location>
        <begin position="1"/>
        <end position="17"/>
    </location>
</feature>
<feature type="region of interest" description="Disordered" evidence="1">
    <location>
        <begin position="1"/>
        <end position="22"/>
    </location>
</feature>
<dbReference type="AlphaFoldDB" id="A0A6A5Z3L7"/>
<organism evidence="2 3">
    <name type="scientific">Lophiotrema nucula</name>
    <dbReference type="NCBI Taxonomy" id="690887"/>
    <lineage>
        <taxon>Eukaryota</taxon>
        <taxon>Fungi</taxon>
        <taxon>Dikarya</taxon>
        <taxon>Ascomycota</taxon>
        <taxon>Pezizomycotina</taxon>
        <taxon>Dothideomycetes</taxon>
        <taxon>Pleosporomycetidae</taxon>
        <taxon>Pleosporales</taxon>
        <taxon>Lophiotremataceae</taxon>
        <taxon>Lophiotrema</taxon>
    </lineage>
</organism>
<protein>
    <submittedName>
        <fullName evidence="2">Uncharacterized protein</fullName>
    </submittedName>
</protein>
<keyword evidence="3" id="KW-1185">Reference proteome</keyword>
<evidence type="ECO:0000313" key="3">
    <source>
        <dbReference type="Proteomes" id="UP000799770"/>
    </source>
</evidence>
<evidence type="ECO:0000313" key="2">
    <source>
        <dbReference type="EMBL" id="KAF2113008.1"/>
    </source>
</evidence>
<proteinExistence type="predicted"/>
<name>A0A6A5Z3L7_9PLEO</name>
<reference evidence="2" key="1">
    <citation type="journal article" date="2020" name="Stud. Mycol.">
        <title>101 Dothideomycetes genomes: a test case for predicting lifestyles and emergence of pathogens.</title>
        <authorList>
            <person name="Haridas S."/>
            <person name="Albert R."/>
            <person name="Binder M."/>
            <person name="Bloem J."/>
            <person name="Labutti K."/>
            <person name="Salamov A."/>
            <person name="Andreopoulos B."/>
            <person name="Baker S."/>
            <person name="Barry K."/>
            <person name="Bills G."/>
            <person name="Bluhm B."/>
            <person name="Cannon C."/>
            <person name="Castanera R."/>
            <person name="Culley D."/>
            <person name="Daum C."/>
            <person name="Ezra D."/>
            <person name="Gonzalez J."/>
            <person name="Henrissat B."/>
            <person name="Kuo A."/>
            <person name="Liang C."/>
            <person name="Lipzen A."/>
            <person name="Lutzoni F."/>
            <person name="Magnuson J."/>
            <person name="Mondo S."/>
            <person name="Nolan M."/>
            <person name="Ohm R."/>
            <person name="Pangilinan J."/>
            <person name="Park H.-J."/>
            <person name="Ramirez L."/>
            <person name="Alfaro M."/>
            <person name="Sun H."/>
            <person name="Tritt A."/>
            <person name="Yoshinaga Y."/>
            <person name="Zwiers L.-H."/>
            <person name="Turgeon B."/>
            <person name="Goodwin S."/>
            <person name="Spatafora J."/>
            <person name="Crous P."/>
            <person name="Grigoriev I."/>
        </authorList>
    </citation>
    <scope>NUCLEOTIDE SEQUENCE</scope>
    <source>
        <strain evidence="2">CBS 627.86</strain>
    </source>
</reference>
<evidence type="ECO:0000256" key="1">
    <source>
        <dbReference type="SAM" id="MobiDB-lite"/>
    </source>
</evidence>
<dbReference type="Proteomes" id="UP000799770">
    <property type="component" value="Unassembled WGS sequence"/>
</dbReference>
<sequence length="188" mass="20792">MVVLSKPSQCRTRQLSSPRGGRVSKGERFVYHTISPILRTDKGVLCSAAMNADSSCCKAQQKAQHGPKYRPPVRDLNVRGPLHVRFQPQLWDRSISPSTNSIPCPSSTSQVINSRPAPNTLFCLLGLPYNQSYAQVVENWHVSFRNRTAFASVYCGWGLRLVGGELVGFGAEKSQPLSNFGLEEWLDG</sequence>
<gene>
    <name evidence="2" type="ORF">BDV96DRAFT_148803</name>
</gene>
<accession>A0A6A5Z3L7</accession>